<evidence type="ECO:0000259" key="6">
    <source>
        <dbReference type="Pfam" id="PF23341"/>
    </source>
</evidence>
<proteinExistence type="predicted"/>
<feature type="domain" description="PEP5/VPS11 N-terminal" evidence="6">
    <location>
        <begin position="3"/>
        <end position="174"/>
    </location>
</feature>
<dbReference type="GO" id="GO:0007032">
    <property type="term" value="P:endosome organization"/>
    <property type="evidence" value="ECO:0007669"/>
    <property type="project" value="TreeGrafter"/>
</dbReference>
<dbReference type="SUPFAM" id="SSF50978">
    <property type="entry name" value="WD40 repeat-like"/>
    <property type="match status" value="1"/>
</dbReference>
<accession>A0A9P6JFD9</accession>
<keyword evidence="3" id="KW-0863">Zinc-finger</keyword>
<name>A0A9P6JFD9_9FUNG</name>
<sequence length="174" mass="19429">MQRQFNFFNRVEVKDPADDTKSPEVFKSIEPNVASSGRGHMVVADRLGQVQVIDKGLQAEIFVAYKGGRVTHLKQLKQRNILVTVGEEDNTEQSIKLWNFDKPDRNKPGPTLERLIRVNQTGNAFPVTVLAVLENLSQIAVGLANGTVVLISGDLMRERTTAQRIVHQNDEPIT</sequence>
<dbReference type="GO" id="GO:0006904">
    <property type="term" value="P:vesicle docking involved in exocytosis"/>
    <property type="evidence" value="ECO:0007669"/>
    <property type="project" value="TreeGrafter"/>
</dbReference>
<dbReference type="PANTHER" id="PTHR23323:SF24">
    <property type="entry name" value="VACUOLAR PROTEIN SORTING-ASSOCIATED PROTEIN 11 HOMOLOG"/>
    <property type="match status" value="1"/>
</dbReference>
<evidence type="ECO:0000313" key="7">
    <source>
        <dbReference type="EMBL" id="KAF9969069.1"/>
    </source>
</evidence>
<dbReference type="GO" id="GO:0005768">
    <property type="term" value="C:endosome"/>
    <property type="evidence" value="ECO:0007669"/>
    <property type="project" value="TreeGrafter"/>
</dbReference>
<feature type="non-terminal residue" evidence="7">
    <location>
        <position position="1"/>
    </location>
</feature>
<evidence type="ECO:0000256" key="5">
    <source>
        <dbReference type="ARBA" id="ARBA00023136"/>
    </source>
</evidence>
<dbReference type="GO" id="GO:0007033">
    <property type="term" value="P:vacuole organization"/>
    <property type="evidence" value="ECO:0007669"/>
    <property type="project" value="TreeGrafter"/>
</dbReference>
<dbReference type="GO" id="GO:0030674">
    <property type="term" value="F:protein-macromolecule adaptor activity"/>
    <property type="evidence" value="ECO:0007669"/>
    <property type="project" value="TreeGrafter"/>
</dbReference>
<dbReference type="InterPro" id="IPR057307">
    <property type="entry name" value="PEP5_VPS11_N"/>
</dbReference>
<dbReference type="InterPro" id="IPR036322">
    <property type="entry name" value="WD40_repeat_dom_sf"/>
</dbReference>
<evidence type="ECO:0000256" key="3">
    <source>
        <dbReference type="ARBA" id="ARBA00022771"/>
    </source>
</evidence>
<comment type="caution">
    <text evidence="7">The sequence shown here is derived from an EMBL/GenBank/DDBJ whole genome shotgun (WGS) entry which is preliminary data.</text>
</comment>
<organism evidence="7 8">
    <name type="scientific">Modicella reniformis</name>
    <dbReference type="NCBI Taxonomy" id="1440133"/>
    <lineage>
        <taxon>Eukaryota</taxon>
        <taxon>Fungi</taxon>
        <taxon>Fungi incertae sedis</taxon>
        <taxon>Mucoromycota</taxon>
        <taxon>Mortierellomycotina</taxon>
        <taxon>Mortierellomycetes</taxon>
        <taxon>Mortierellales</taxon>
        <taxon>Mortierellaceae</taxon>
        <taxon>Modicella</taxon>
    </lineage>
</organism>
<evidence type="ECO:0000256" key="4">
    <source>
        <dbReference type="ARBA" id="ARBA00022833"/>
    </source>
</evidence>
<protein>
    <submittedName>
        <fullName evidence="7">Vacuolar protein sorting-associated protein 11</fullName>
    </submittedName>
</protein>
<dbReference type="GO" id="GO:0048284">
    <property type="term" value="P:organelle fusion"/>
    <property type="evidence" value="ECO:0007669"/>
    <property type="project" value="TreeGrafter"/>
</dbReference>
<keyword evidence="8" id="KW-1185">Reference proteome</keyword>
<gene>
    <name evidence="7" type="primary">VPS11</name>
    <name evidence="7" type="ORF">BGZ65_012303</name>
</gene>
<keyword evidence="2" id="KW-0479">Metal-binding</keyword>
<reference evidence="7" key="1">
    <citation type="journal article" date="2020" name="Fungal Divers.">
        <title>Resolving the Mortierellaceae phylogeny through synthesis of multi-gene phylogenetics and phylogenomics.</title>
        <authorList>
            <person name="Vandepol N."/>
            <person name="Liber J."/>
            <person name="Desiro A."/>
            <person name="Na H."/>
            <person name="Kennedy M."/>
            <person name="Barry K."/>
            <person name="Grigoriev I.V."/>
            <person name="Miller A.N."/>
            <person name="O'Donnell K."/>
            <person name="Stajich J.E."/>
            <person name="Bonito G."/>
        </authorList>
    </citation>
    <scope>NUCLEOTIDE SEQUENCE</scope>
    <source>
        <strain evidence="7">MES-2147</strain>
    </source>
</reference>
<dbReference type="OrthoDB" id="26184at2759"/>
<evidence type="ECO:0000313" key="8">
    <source>
        <dbReference type="Proteomes" id="UP000749646"/>
    </source>
</evidence>
<dbReference type="GO" id="GO:0030897">
    <property type="term" value="C:HOPS complex"/>
    <property type="evidence" value="ECO:0007669"/>
    <property type="project" value="TreeGrafter"/>
</dbReference>
<keyword evidence="4" id="KW-0862">Zinc</keyword>
<dbReference type="Proteomes" id="UP000749646">
    <property type="component" value="Unassembled WGS sequence"/>
</dbReference>
<dbReference type="GO" id="GO:0008270">
    <property type="term" value="F:zinc ion binding"/>
    <property type="evidence" value="ECO:0007669"/>
    <property type="project" value="UniProtKB-KW"/>
</dbReference>
<dbReference type="AlphaFoldDB" id="A0A9P6JFD9"/>
<dbReference type="EMBL" id="JAAAHW010005340">
    <property type="protein sequence ID" value="KAF9969069.1"/>
    <property type="molecule type" value="Genomic_DNA"/>
</dbReference>
<evidence type="ECO:0000256" key="2">
    <source>
        <dbReference type="ARBA" id="ARBA00022723"/>
    </source>
</evidence>
<dbReference type="Pfam" id="PF23341">
    <property type="entry name" value="PEP5_VPS11_N"/>
    <property type="match status" value="1"/>
</dbReference>
<evidence type="ECO:0000256" key="1">
    <source>
        <dbReference type="ARBA" id="ARBA00004370"/>
    </source>
</evidence>
<keyword evidence="5" id="KW-0472">Membrane</keyword>
<dbReference type="PANTHER" id="PTHR23323">
    <property type="entry name" value="VACUOLAR PROTEIN SORTING-ASSOCIATED PROTEIN"/>
    <property type="match status" value="1"/>
</dbReference>
<comment type="subcellular location">
    <subcellularLocation>
        <location evidence="1">Membrane</location>
    </subcellularLocation>
</comment>